<dbReference type="AlphaFoldDB" id="D1CHV1"/>
<sequence>MPNKMIIFDLAGAYAMFRKFYTNSSSLSYPFPPRTVLAGLIAGIMGYERQGHRNTYAEHLAPGVADIALSVRVPVRRVMQTVNYVMTEGNVWSRNAGGFDGSRERTLTPVEWVFPASGRRQLRYRVYLTHRDEGWLERFAGYLRSGAVYPPYLGMTECPAVIEPVAEVEDWELGVREEVLPISTVINADKIVDLPLPDADAQIVKERMPIALDNDRRLLQIGNFVYEQRHNRPIEAKVSVPVFTVTYTDIDGGQLTEHGVFMSE</sequence>
<dbReference type="InterPro" id="IPR013422">
    <property type="entry name" value="CRISPR-assoc_prot_Cas5_N"/>
</dbReference>
<evidence type="ECO:0000256" key="1">
    <source>
        <dbReference type="ARBA" id="ARBA00023118"/>
    </source>
</evidence>
<dbReference type="HOGENOM" id="CLU_090888_1_0_0"/>
<reference evidence="3" key="1">
    <citation type="journal article" date="2010" name="Stand. Genomic Sci.">
        <title>Complete genome sequence of 'Thermobaculum terrenum' type strain (YNP1).</title>
        <authorList>
            <person name="Kiss H."/>
            <person name="Cleland D."/>
            <person name="Lapidus A."/>
            <person name="Lucas S."/>
            <person name="Glavina Del Rio T."/>
            <person name="Nolan M."/>
            <person name="Tice H."/>
            <person name="Han C."/>
            <person name="Goodwin L."/>
            <person name="Pitluck S."/>
            <person name="Liolios K."/>
            <person name="Ivanova N."/>
            <person name="Mavromatis K."/>
            <person name="Ovchinnikova G."/>
            <person name="Pati A."/>
            <person name="Chen A."/>
            <person name="Palaniappan K."/>
            <person name="Land M."/>
            <person name="Hauser L."/>
            <person name="Chang Y."/>
            <person name="Jeffries C."/>
            <person name="Lu M."/>
            <person name="Brettin T."/>
            <person name="Detter J."/>
            <person name="Goker M."/>
            <person name="Tindall B."/>
            <person name="Beck B."/>
            <person name="McDermott T."/>
            <person name="Woyke T."/>
            <person name="Bristow J."/>
            <person name="Eisen J."/>
            <person name="Markowitz V."/>
            <person name="Hugenholtz P."/>
            <person name="Kyrpides N."/>
            <person name="Klenk H."/>
            <person name="Cheng J."/>
        </authorList>
    </citation>
    <scope>NUCLEOTIDE SEQUENCE [LARGE SCALE GENOMIC DNA]</scope>
    <source>
        <strain evidence="3">ATCC BAA-798 / YNP1</strain>
    </source>
</reference>
<dbReference type="KEGG" id="ttr:Tter_2427"/>
<protein>
    <submittedName>
        <fullName evidence="2">CRISPR-associated protein Cas5</fullName>
    </submittedName>
</protein>
<dbReference type="NCBIfam" id="TIGR02593">
    <property type="entry name" value="CRISPR_cas5"/>
    <property type="match status" value="1"/>
</dbReference>
<keyword evidence="1" id="KW-0051">Antiviral defense</keyword>
<dbReference type="eggNOG" id="COG1688">
    <property type="taxonomic scope" value="Bacteria"/>
</dbReference>
<dbReference type="Gene3D" id="3.30.70.2660">
    <property type="match status" value="1"/>
</dbReference>
<proteinExistence type="predicted"/>
<name>D1CHV1_THET1</name>
<dbReference type="Pfam" id="PF09704">
    <property type="entry name" value="Cas_Cas5d"/>
    <property type="match status" value="1"/>
</dbReference>
<dbReference type="EMBL" id="CP001826">
    <property type="protein sequence ID" value="ACZ43322.1"/>
    <property type="molecule type" value="Genomic_DNA"/>
</dbReference>
<dbReference type="RefSeq" id="WP_012876353.1">
    <property type="nucleotide sequence ID" value="NC_013526.1"/>
</dbReference>
<keyword evidence="3" id="KW-1185">Reference proteome</keyword>
<dbReference type="Proteomes" id="UP000000323">
    <property type="component" value="Chromosome 2"/>
</dbReference>
<evidence type="ECO:0000313" key="3">
    <source>
        <dbReference type="Proteomes" id="UP000000323"/>
    </source>
</evidence>
<evidence type="ECO:0000313" key="2">
    <source>
        <dbReference type="EMBL" id="ACZ43322.1"/>
    </source>
</evidence>
<organism evidence="2 3">
    <name type="scientific">Thermobaculum terrenum (strain ATCC BAA-798 / CCMEE 7001 / YNP1)</name>
    <dbReference type="NCBI Taxonomy" id="525904"/>
    <lineage>
        <taxon>Bacteria</taxon>
        <taxon>Bacillati</taxon>
        <taxon>Chloroflexota</taxon>
        <taxon>Chloroflexia</taxon>
        <taxon>Candidatus Thermobaculales</taxon>
        <taxon>Candidatus Thermobaculaceae</taxon>
        <taxon>Thermobaculum</taxon>
    </lineage>
</organism>
<dbReference type="GO" id="GO:0043571">
    <property type="term" value="P:maintenance of CRISPR repeat elements"/>
    <property type="evidence" value="ECO:0007669"/>
    <property type="project" value="InterPro"/>
</dbReference>
<dbReference type="GO" id="GO:0051607">
    <property type="term" value="P:defense response to virus"/>
    <property type="evidence" value="ECO:0007669"/>
    <property type="project" value="UniProtKB-KW"/>
</dbReference>
<gene>
    <name evidence="2" type="ordered locus">Tter_2427</name>
</gene>
<dbReference type="InterPro" id="IPR021124">
    <property type="entry name" value="CRISPR-assoc_prot_Cas5"/>
</dbReference>
<dbReference type="STRING" id="525904.Tter_2427"/>
<accession>D1CHV1</accession>